<dbReference type="InterPro" id="IPR009034">
    <property type="entry name" value="Dockerin_dom_fun_sf"/>
</dbReference>
<evidence type="ECO:0000256" key="2">
    <source>
        <dbReference type="ARBA" id="ARBA00022729"/>
    </source>
</evidence>
<dbReference type="Proteomes" id="UP000193944">
    <property type="component" value="Unassembled WGS sequence"/>
</dbReference>
<feature type="domain" description="CBM10" evidence="7">
    <location>
        <begin position="69"/>
        <end position="105"/>
    </location>
</feature>
<proteinExistence type="inferred from homology"/>
<feature type="signal peptide" evidence="6">
    <location>
        <begin position="1"/>
        <end position="21"/>
    </location>
</feature>
<dbReference type="Pfam" id="PF02013">
    <property type="entry name" value="CBM_10"/>
    <property type="match status" value="3"/>
</dbReference>
<feature type="domain" description="CBM10" evidence="7">
    <location>
        <begin position="25"/>
        <end position="63"/>
    </location>
</feature>
<sequence length="540" mass="61140">MNNLTLFLLGLIFINIPACLSADKQCFSKTLTPSYPCCKGDKVIYTDKNGDWGVENGEWCGIGGVSSDTCFSVAMGYPCCKSNKVVYTDESGEWGIENNEWCGIGDGLDSCFSIAQGYPCCQSCKIKYTDESGKWGVEDGKWCGIKDSCSKNVEDIIQGDPDFDFSFLKLENNKENMLYSPLSIKYALRMLLEGAEGNTYTELIKLIGNEELNPYTNIDKVLSLANGLFIRDTYYTCIRPEYIDTLKEKYNADVVKDEFKSAYNANKWIEKNTLGIIKNMLNDNIVQNPETIMLLINALAIEMEWYSPFNCNYTSGTTFYTEDDDETIEATMMSRVTGDNSLSYSINDDVTVVTMDLNKYGSTQFEFMAIMPTKENLSTFIEKVTKETINEIDKNLIFASEKPYGVDITIPKFKFSYDLGLKKDLKNLGINDTFERNEANLSKMENPEELKQNLFVSDILHKADIEFTEKGVKAAAVTVVVILPGSAGPSNKKTPLYITIDRPFMFIIRDKNTKDIWFTGTVYKPNLWKDDQESYIARRY</sequence>
<dbReference type="Gene3D" id="3.30.497.10">
    <property type="entry name" value="Antithrombin, subunit I, domain 2"/>
    <property type="match status" value="1"/>
</dbReference>
<feature type="chain" id="PRO_5012372576" evidence="6">
    <location>
        <begin position="22"/>
        <end position="540"/>
    </location>
</feature>
<dbReference type="InterPro" id="IPR023796">
    <property type="entry name" value="Serpin_dom"/>
</dbReference>
<gene>
    <name evidence="8" type="ORF">BCR32DRAFT_286559</name>
</gene>
<protein>
    <submittedName>
        <fullName evidence="8">Cellulosomal serpin</fullName>
    </submittedName>
</protein>
<dbReference type="InterPro" id="IPR036186">
    <property type="entry name" value="Serpin_sf"/>
</dbReference>
<dbReference type="PROSITE" id="PS51763">
    <property type="entry name" value="CBM10"/>
    <property type="match status" value="3"/>
</dbReference>
<keyword evidence="2 6" id="KW-0732">Signal</keyword>
<dbReference type="GO" id="GO:0004867">
    <property type="term" value="F:serine-type endopeptidase inhibitor activity"/>
    <property type="evidence" value="ECO:0007669"/>
    <property type="project" value="InterPro"/>
</dbReference>
<dbReference type="Gene3D" id="3.90.1220.10">
    <property type="entry name" value="Cellulose docking domain, dockering"/>
    <property type="match status" value="3"/>
</dbReference>
<evidence type="ECO:0000313" key="8">
    <source>
        <dbReference type="EMBL" id="ORX65340.1"/>
    </source>
</evidence>
<comment type="caution">
    <text evidence="8">The sequence shown here is derived from an EMBL/GenBank/DDBJ whole genome shotgun (WGS) entry which is preliminary data.</text>
</comment>
<dbReference type="OrthoDB" id="661148at2759"/>
<keyword evidence="3" id="KW-0677">Repeat</keyword>
<dbReference type="Gene3D" id="2.30.39.10">
    <property type="entry name" value="Alpha-1-antitrypsin, domain 1"/>
    <property type="match status" value="1"/>
</dbReference>
<keyword evidence="4" id="KW-0378">Hydrolase</keyword>
<dbReference type="PANTHER" id="PTHR11461">
    <property type="entry name" value="SERINE PROTEASE INHIBITOR, SERPIN"/>
    <property type="match status" value="1"/>
</dbReference>
<dbReference type="SUPFAM" id="SSF64571">
    <property type="entry name" value="Cellulose docking domain, dockering"/>
    <property type="match status" value="3"/>
</dbReference>
<evidence type="ECO:0000259" key="7">
    <source>
        <dbReference type="PROSITE" id="PS51763"/>
    </source>
</evidence>
<dbReference type="SMART" id="SM00093">
    <property type="entry name" value="SERPIN"/>
    <property type="match status" value="1"/>
</dbReference>
<dbReference type="Pfam" id="PF00079">
    <property type="entry name" value="Serpin"/>
    <property type="match status" value="1"/>
</dbReference>
<dbReference type="InterPro" id="IPR002883">
    <property type="entry name" value="CBM10/Dockerin_dom"/>
</dbReference>
<dbReference type="STRING" id="1754192.A0A1Y1VVN7"/>
<keyword evidence="9" id="KW-1185">Reference proteome</keyword>
<dbReference type="InterPro" id="IPR023795">
    <property type="entry name" value="Serpin_CS"/>
</dbReference>
<feature type="domain" description="CBM10" evidence="7">
    <location>
        <begin position="110"/>
        <end position="146"/>
    </location>
</feature>
<dbReference type="PROSITE" id="PS00284">
    <property type="entry name" value="SERPIN"/>
    <property type="match status" value="1"/>
</dbReference>
<comment type="similarity">
    <text evidence="1 5">Belongs to the serpin family.</text>
</comment>
<evidence type="ECO:0000256" key="4">
    <source>
        <dbReference type="ARBA" id="ARBA00022801"/>
    </source>
</evidence>
<dbReference type="GO" id="GO:0016787">
    <property type="term" value="F:hydrolase activity"/>
    <property type="evidence" value="ECO:0007669"/>
    <property type="project" value="UniProtKB-KW"/>
</dbReference>
<reference evidence="8 9" key="1">
    <citation type="submission" date="2016-08" db="EMBL/GenBank/DDBJ databases">
        <title>A Parts List for Fungal Cellulosomes Revealed by Comparative Genomics.</title>
        <authorList>
            <consortium name="DOE Joint Genome Institute"/>
            <person name="Haitjema C.H."/>
            <person name="Gilmore S.P."/>
            <person name="Henske J.K."/>
            <person name="Solomon K.V."/>
            <person name="De Groot R."/>
            <person name="Kuo A."/>
            <person name="Mondo S.J."/>
            <person name="Salamov A.A."/>
            <person name="Labutti K."/>
            <person name="Zhao Z."/>
            <person name="Chiniquy J."/>
            <person name="Barry K."/>
            <person name="Brewer H.M."/>
            <person name="Purvine S.O."/>
            <person name="Wright A.T."/>
            <person name="Boxma B."/>
            <person name="Van Alen T."/>
            <person name="Hackstein J.H."/>
            <person name="Baker S.E."/>
            <person name="Grigoriev I.V."/>
            <person name="O'Malley M.A."/>
        </authorList>
    </citation>
    <scope>NUCLEOTIDE SEQUENCE [LARGE SCALE GENOMIC DNA]</scope>
    <source>
        <strain evidence="8 9">S4</strain>
    </source>
</reference>
<dbReference type="InterPro" id="IPR042185">
    <property type="entry name" value="Serpin_sf_2"/>
</dbReference>
<reference evidence="8 9" key="2">
    <citation type="submission" date="2016-08" db="EMBL/GenBank/DDBJ databases">
        <title>Pervasive Adenine N6-methylation of Active Genes in Fungi.</title>
        <authorList>
            <consortium name="DOE Joint Genome Institute"/>
            <person name="Mondo S.J."/>
            <person name="Dannebaum R.O."/>
            <person name="Kuo R.C."/>
            <person name="Labutti K."/>
            <person name="Haridas S."/>
            <person name="Kuo A."/>
            <person name="Salamov A."/>
            <person name="Ahrendt S.R."/>
            <person name="Lipzen A."/>
            <person name="Sullivan W."/>
            <person name="Andreopoulos W.B."/>
            <person name="Clum A."/>
            <person name="Lindquist E."/>
            <person name="Daum C."/>
            <person name="Ramamoorthy G.K."/>
            <person name="Gryganskyi A."/>
            <person name="Culley D."/>
            <person name="Magnuson J.K."/>
            <person name="James T.Y."/>
            <person name="O'Malley M.A."/>
            <person name="Stajich J.E."/>
            <person name="Spatafora J.W."/>
            <person name="Visel A."/>
            <person name="Grigoriev I.V."/>
        </authorList>
    </citation>
    <scope>NUCLEOTIDE SEQUENCE [LARGE SCALE GENOMIC DNA]</scope>
    <source>
        <strain evidence="8 9">S4</strain>
    </source>
</reference>
<dbReference type="EMBL" id="MCFG01000467">
    <property type="protein sequence ID" value="ORX65340.1"/>
    <property type="molecule type" value="Genomic_DNA"/>
</dbReference>
<evidence type="ECO:0000256" key="3">
    <source>
        <dbReference type="ARBA" id="ARBA00022737"/>
    </source>
</evidence>
<evidence type="ECO:0000256" key="6">
    <source>
        <dbReference type="SAM" id="SignalP"/>
    </source>
</evidence>
<organism evidence="8 9">
    <name type="scientific">Anaeromyces robustus</name>
    <dbReference type="NCBI Taxonomy" id="1754192"/>
    <lineage>
        <taxon>Eukaryota</taxon>
        <taxon>Fungi</taxon>
        <taxon>Fungi incertae sedis</taxon>
        <taxon>Chytridiomycota</taxon>
        <taxon>Chytridiomycota incertae sedis</taxon>
        <taxon>Neocallimastigomycetes</taxon>
        <taxon>Neocallimastigales</taxon>
        <taxon>Neocallimastigaceae</taxon>
        <taxon>Anaeromyces</taxon>
    </lineage>
</organism>
<evidence type="ECO:0000256" key="1">
    <source>
        <dbReference type="ARBA" id="ARBA00009500"/>
    </source>
</evidence>
<dbReference type="PANTHER" id="PTHR11461:SF211">
    <property type="entry name" value="GH10112P-RELATED"/>
    <property type="match status" value="1"/>
</dbReference>
<evidence type="ECO:0000313" key="9">
    <source>
        <dbReference type="Proteomes" id="UP000193944"/>
    </source>
</evidence>
<accession>A0A1Y1VVN7</accession>
<dbReference type="SUPFAM" id="SSF56574">
    <property type="entry name" value="Serpins"/>
    <property type="match status" value="1"/>
</dbReference>
<dbReference type="GO" id="GO:0005615">
    <property type="term" value="C:extracellular space"/>
    <property type="evidence" value="ECO:0007669"/>
    <property type="project" value="InterPro"/>
</dbReference>
<name>A0A1Y1VVN7_9FUNG</name>
<dbReference type="AlphaFoldDB" id="A0A1Y1VVN7"/>
<evidence type="ECO:0000256" key="5">
    <source>
        <dbReference type="RuleBase" id="RU000411"/>
    </source>
</evidence>
<dbReference type="InterPro" id="IPR042178">
    <property type="entry name" value="Serpin_sf_1"/>
</dbReference>
<dbReference type="InterPro" id="IPR000215">
    <property type="entry name" value="Serpin_fam"/>
</dbReference>